<dbReference type="InterPro" id="IPR004839">
    <property type="entry name" value="Aminotransferase_I/II_large"/>
</dbReference>
<comment type="subunit">
    <text evidence="5 12">Homodimer.</text>
</comment>
<evidence type="ECO:0000313" key="14">
    <source>
        <dbReference type="EMBL" id="PWJ41976.1"/>
    </source>
</evidence>
<evidence type="ECO:0000259" key="13">
    <source>
        <dbReference type="Pfam" id="PF00155"/>
    </source>
</evidence>
<comment type="cofactor">
    <cofactor evidence="1 12">
        <name>pyridoxal 5'-phosphate</name>
        <dbReference type="ChEBI" id="CHEBI:597326"/>
    </cofactor>
</comment>
<dbReference type="GO" id="GO:0004400">
    <property type="term" value="F:histidinol-phosphate transaminase activity"/>
    <property type="evidence" value="ECO:0007669"/>
    <property type="project" value="UniProtKB-UniRule"/>
</dbReference>
<dbReference type="EMBL" id="QGDO01000003">
    <property type="protein sequence ID" value="PWJ41976.1"/>
    <property type="molecule type" value="Genomic_DNA"/>
</dbReference>
<dbReference type="PANTHER" id="PTHR42885">
    <property type="entry name" value="HISTIDINOL-PHOSPHATE AMINOTRANSFERASE-RELATED"/>
    <property type="match status" value="1"/>
</dbReference>
<dbReference type="Pfam" id="PF00155">
    <property type="entry name" value="Aminotran_1_2"/>
    <property type="match status" value="1"/>
</dbReference>
<dbReference type="RefSeq" id="WP_317047238.1">
    <property type="nucleotide sequence ID" value="NZ_QGDO01000003.1"/>
</dbReference>
<keyword evidence="7 12" id="KW-0028">Amino-acid biosynthesis</keyword>
<evidence type="ECO:0000256" key="5">
    <source>
        <dbReference type="ARBA" id="ARBA00011738"/>
    </source>
</evidence>
<dbReference type="PROSITE" id="PS00599">
    <property type="entry name" value="AA_TRANSFER_CLASS_2"/>
    <property type="match status" value="1"/>
</dbReference>
<dbReference type="AlphaFoldDB" id="A0A315Z8S3"/>
<dbReference type="Proteomes" id="UP000245535">
    <property type="component" value="Unassembled WGS sequence"/>
</dbReference>
<organism evidence="14 15">
    <name type="scientific">Sediminitomix flava</name>
    <dbReference type="NCBI Taxonomy" id="379075"/>
    <lineage>
        <taxon>Bacteria</taxon>
        <taxon>Pseudomonadati</taxon>
        <taxon>Bacteroidota</taxon>
        <taxon>Cytophagia</taxon>
        <taxon>Cytophagales</taxon>
        <taxon>Flammeovirgaceae</taxon>
        <taxon>Sediminitomix</taxon>
    </lineage>
</organism>
<dbReference type="NCBIfam" id="TIGR01141">
    <property type="entry name" value="hisC"/>
    <property type="match status" value="1"/>
</dbReference>
<keyword evidence="10 12" id="KW-0368">Histidine biosynthesis</keyword>
<protein>
    <recommendedName>
        <fullName evidence="12">Histidinol-phosphate aminotransferase</fullName>
        <ecNumber evidence="12">2.6.1.9</ecNumber>
    </recommendedName>
    <alternativeName>
        <fullName evidence="12">Imidazole acetol-phosphate transaminase</fullName>
    </alternativeName>
</protein>
<evidence type="ECO:0000256" key="6">
    <source>
        <dbReference type="ARBA" id="ARBA00022576"/>
    </source>
</evidence>
<evidence type="ECO:0000256" key="4">
    <source>
        <dbReference type="ARBA" id="ARBA00007970"/>
    </source>
</evidence>
<dbReference type="GO" id="GO:0000105">
    <property type="term" value="P:L-histidine biosynthetic process"/>
    <property type="evidence" value="ECO:0007669"/>
    <property type="project" value="UniProtKB-UniRule"/>
</dbReference>
<proteinExistence type="inferred from homology"/>
<dbReference type="SUPFAM" id="SSF53383">
    <property type="entry name" value="PLP-dependent transferases"/>
    <property type="match status" value="1"/>
</dbReference>
<keyword evidence="8 12" id="KW-0808">Transferase</keyword>
<dbReference type="EC" id="2.6.1.9" evidence="12"/>
<name>A0A315Z8S3_SEDFL</name>
<dbReference type="Gene3D" id="3.40.640.10">
    <property type="entry name" value="Type I PLP-dependent aspartate aminotransferase-like (Major domain)"/>
    <property type="match status" value="1"/>
</dbReference>
<dbReference type="PANTHER" id="PTHR42885:SF2">
    <property type="entry name" value="HISTIDINOL-PHOSPHATE AMINOTRANSFERASE"/>
    <property type="match status" value="1"/>
</dbReference>
<dbReference type="HAMAP" id="MF_01023">
    <property type="entry name" value="HisC_aminotrans_2"/>
    <property type="match status" value="1"/>
</dbReference>
<evidence type="ECO:0000256" key="12">
    <source>
        <dbReference type="HAMAP-Rule" id="MF_01023"/>
    </source>
</evidence>
<evidence type="ECO:0000313" key="15">
    <source>
        <dbReference type="Proteomes" id="UP000245535"/>
    </source>
</evidence>
<evidence type="ECO:0000256" key="3">
    <source>
        <dbReference type="ARBA" id="ARBA00005189"/>
    </source>
</evidence>
<dbReference type="UniPathway" id="UPA00031">
    <property type="reaction ID" value="UER00012"/>
</dbReference>
<evidence type="ECO:0000256" key="11">
    <source>
        <dbReference type="ARBA" id="ARBA00047481"/>
    </source>
</evidence>
<dbReference type="InterPro" id="IPR015421">
    <property type="entry name" value="PyrdxlP-dep_Trfase_major"/>
</dbReference>
<evidence type="ECO:0000256" key="7">
    <source>
        <dbReference type="ARBA" id="ARBA00022605"/>
    </source>
</evidence>
<evidence type="ECO:0000256" key="8">
    <source>
        <dbReference type="ARBA" id="ARBA00022679"/>
    </source>
</evidence>
<evidence type="ECO:0000256" key="1">
    <source>
        <dbReference type="ARBA" id="ARBA00001933"/>
    </source>
</evidence>
<dbReference type="GO" id="GO:0030170">
    <property type="term" value="F:pyridoxal phosphate binding"/>
    <property type="evidence" value="ECO:0007669"/>
    <property type="project" value="InterPro"/>
</dbReference>
<feature type="domain" description="Aminotransferase class I/classII large" evidence="13">
    <location>
        <begin position="47"/>
        <end position="343"/>
    </location>
</feature>
<comment type="pathway">
    <text evidence="2 12">Amino-acid biosynthesis; L-histidine biosynthesis; L-histidine from 5-phospho-alpha-D-ribose 1-diphosphate: step 7/9.</text>
</comment>
<dbReference type="InterPro" id="IPR005861">
    <property type="entry name" value="HisP_aminotrans"/>
</dbReference>
<dbReference type="InterPro" id="IPR015422">
    <property type="entry name" value="PyrdxlP-dep_Trfase_small"/>
</dbReference>
<evidence type="ECO:0000256" key="9">
    <source>
        <dbReference type="ARBA" id="ARBA00022898"/>
    </source>
</evidence>
<reference evidence="14 15" key="1">
    <citation type="submission" date="2018-03" db="EMBL/GenBank/DDBJ databases">
        <title>Genomic Encyclopedia of Archaeal and Bacterial Type Strains, Phase II (KMG-II): from individual species to whole genera.</title>
        <authorList>
            <person name="Goeker M."/>
        </authorList>
    </citation>
    <scope>NUCLEOTIDE SEQUENCE [LARGE SCALE GENOMIC DNA]</scope>
    <source>
        <strain evidence="14 15">DSM 28229</strain>
    </source>
</reference>
<comment type="pathway">
    <text evidence="3">Lipid metabolism.</text>
</comment>
<dbReference type="InterPro" id="IPR001917">
    <property type="entry name" value="Aminotrans_II_pyridoxalP_BS"/>
</dbReference>
<gene>
    <name evidence="12" type="primary">hisC</name>
    <name evidence="14" type="ORF">BC781_103226</name>
</gene>
<comment type="catalytic activity">
    <reaction evidence="11 12">
        <text>L-histidinol phosphate + 2-oxoglutarate = 3-(imidazol-4-yl)-2-oxopropyl phosphate + L-glutamate</text>
        <dbReference type="Rhea" id="RHEA:23744"/>
        <dbReference type="ChEBI" id="CHEBI:16810"/>
        <dbReference type="ChEBI" id="CHEBI:29985"/>
        <dbReference type="ChEBI" id="CHEBI:57766"/>
        <dbReference type="ChEBI" id="CHEBI:57980"/>
        <dbReference type="EC" id="2.6.1.9"/>
    </reaction>
</comment>
<accession>A0A315Z8S3</accession>
<keyword evidence="15" id="KW-1185">Reference proteome</keyword>
<feature type="modified residue" description="N6-(pyridoxal phosphate)lysine" evidence="12">
    <location>
        <position position="210"/>
    </location>
</feature>
<evidence type="ECO:0000256" key="2">
    <source>
        <dbReference type="ARBA" id="ARBA00005011"/>
    </source>
</evidence>
<comment type="similarity">
    <text evidence="4 12">Belongs to the class-II pyridoxal-phosphate-dependent aminotransferase family. Histidinol-phosphate aminotransferase subfamily.</text>
</comment>
<dbReference type="CDD" id="cd00609">
    <property type="entry name" value="AAT_like"/>
    <property type="match status" value="1"/>
</dbReference>
<dbReference type="InterPro" id="IPR015424">
    <property type="entry name" value="PyrdxlP-dep_Trfase"/>
</dbReference>
<comment type="caution">
    <text evidence="14">The sequence shown here is derived from an EMBL/GenBank/DDBJ whole genome shotgun (WGS) entry which is preliminary data.</text>
</comment>
<sequence>MFNLEKLVRKHILTLKPYSSARDEYSGNEGIFIDANENPYHSVGNLDFNRYPDPYQKELKKEIAEIKNVAANQIFLGNGSDEIIDYITRTFCEPYQDNILIMPPTFAMYKVNALINTVEVKEAPLDQNFQMDEKKVHELIDENTKVVYVCTPNNPTGNNLAYQAIINILESDYNGIVVIDEAYLEFSGRDSFTSMLDKYPNMIVLQTFSKAWGMAGLRLGMGFASSEIIHMLNKIKPPYNLSQLTQETALKALSQKEQMTKMVEDMIIERKFLEEEFAKLSVVEKIYPSDTNFILVRVSNPNKVFTTLLNKLIIVRNQSHVAQCEGCLRITAGTREENIALIETLQELS</sequence>
<dbReference type="Gene3D" id="3.90.1150.10">
    <property type="entry name" value="Aspartate Aminotransferase, domain 1"/>
    <property type="match status" value="1"/>
</dbReference>
<keyword evidence="9 12" id="KW-0663">Pyridoxal phosphate</keyword>
<evidence type="ECO:0000256" key="10">
    <source>
        <dbReference type="ARBA" id="ARBA00023102"/>
    </source>
</evidence>
<keyword evidence="6 12" id="KW-0032">Aminotransferase</keyword>